<keyword evidence="2" id="KW-1185">Reference proteome</keyword>
<evidence type="ECO:0000313" key="1">
    <source>
        <dbReference type="EMBL" id="KAL3311230.1"/>
    </source>
</evidence>
<dbReference type="Proteomes" id="UP001626550">
    <property type="component" value="Unassembled WGS sequence"/>
</dbReference>
<reference evidence="1 2" key="1">
    <citation type="submission" date="2024-11" db="EMBL/GenBank/DDBJ databases">
        <title>Adaptive evolution of stress response genes in parasites aligns with host niche diversity.</title>
        <authorList>
            <person name="Hahn C."/>
            <person name="Resl P."/>
        </authorList>
    </citation>
    <scope>NUCLEOTIDE SEQUENCE [LARGE SCALE GENOMIC DNA]</scope>
    <source>
        <strain evidence="1">EGGRZ-B1_66</strain>
        <tissue evidence="1">Body</tissue>
    </source>
</reference>
<name>A0ABD2PVL4_9PLAT</name>
<dbReference type="EMBL" id="JBJKFK010002355">
    <property type="protein sequence ID" value="KAL3311230.1"/>
    <property type="molecule type" value="Genomic_DNA"/>
</dbReference>
<sequence length="64" mass="7529">MSHDIFKGILQRVEKRADIAIIGSRAFLSDNKHKIPKKFAVLWGVHCLIDWANCWFPRGRFNYL</sequence>
<protein>
    <submittedName>
        <fullName evidence="1">Uncharacterized protein</fullName>
    </submittedName>
</protein>
<comment type="caution">
    <text evidence="1">The sequence shown here is derived from an EMBL/GenBank/DDBJ whole genome shotgun (WGS) entry which is preliminary data.</text>
</comment>
<gene>
    <name evidence="1" type="ORF">Ciccas_010193</name>
</gene>
<accession>A0ABD2PVL4</accession>
<proteinExistence type="predicted"/>
<dbReference type="AlphaFoldDB" id="A0ABD2PVL4"/>
<evidence type="ECO:0000313" key="2">
    <source>
        <dbReference type="Proteomes" id="UP001626550"/>
    </source>
</evidence>
<organism evidence="1 2">
    <name type="scientific">Cichlidogyrus casuarinus</name>
    <dbReference type="NCBI Taxonomy" id="1844966"/>
    <lineage>
        <taxon>Eukaryota</taxon>
        <taxon>Metazoa</taxon>
        <taxon>Spiralia</taxon>
        <taxon>Lophotrochozoa</taxon>
        <taxon>Platyhelminthes</taxon>
        <taxon>Monogenea</taxon>
        <taxon>Monopisthocotylea</taxon>
        <taxon>Dactylogyridea</taxon>
        <taxon>Ancyrocephalidae</taxon>
        <taxon>Cichlidogyrus</taxon>
    </lineage>
</organism>